<gene>
    <name evidence="1" type="ORF">ABB55_02700</name>
</gene>
<organism evidence="1 2">
    <name type="scientific">Prosthecodimorpha hirschii</name>
    <dbReference type="NCBI Taxonomy" id="665126"/>
    <lineage>
        <taxon>Bacteria</taxon>
        <taxon>Pseudomonadati</taxon>
        <taxon>Pseudomonadota</taxon>
        <taxon>Alphaproteobacteria</taxon>
        <taxon>Hyphomicrobiales</taxon>
        <taxon>Ancalomicrobiaceae</taxon>
        <taxon>Prosthecodimorpha</taxon>
    </lineage>
</organism>
<keyword evidence="2" id="KW-1185">Reference proteome</keyword>
<comment type="caution">
    <text evidence="1">The sequence shown here is derived from an EMBL/GenBank/DDBJ whole genome shotgun (WGS) entry which is preliminary data.</text>
</comment>
<evidence type="ECO:0000313" key="2">
    <source>
        <dbReference type="Proteomes" id="UP000048984"/>
    </source>
</evidence>
<dbReference type="RefSeq" id="WP_054357427.1">
    <property type="nucleotide sequence ID" value="NZ_LJYW01000001.1"/>
</dbReference>
<dbReference type="EMBL" id="LJYW01000001">
    <property type="protein sequence ID" value="KPL51264.1"/>
    <property type="molecule type" value="Genomic_DNA"/>
</dbReference>
<dbReference type="Gene3D" id="3.40.50.300">
    <property type="entry name" value="P-loop containing nucleotide triphosphate hydrolases"/>
    <property type="match status" value="1"/>
</dbReference>
<proteinExistence type="predicted"/>
<dbReference type="AlphaFoldDB" id="A0A0P6VWI8"/>
<evidence type="ECO:0000313" key="1">
    <source>
        <dbReference type="EMBL" id="KPL51264.1"/>
    </source>
</evidence>
<accession>A0A0P6VWI8</accession>
<reference evidence="1 2" key="2">
    <citation type="submission" date="2015-10" db="EMBL/GenBank/DDBJ databases">
        <title>Draft Genome Sequence of Prosthecomicrobium hirschii ATCC 27832.</title>
        <authorList>
            <person name="Daniel J."/>
            <person name="Givan S.A."/>
            <person name="Brun Y.V."/>
            <person name="Brown P.J."/>
        </authorList>
    </citation>
    <scope>NUCLEOTIDE SEQUENCE [LARGE SCALE GENOMIC DNA]</scope>
    <source>
        <strain evidence="1 2">16</strain>
    </source>
</reference>
<dbReference type="Proteomes" id="UP000048984">
    <property type="component" value="Unassembled WGS sequence"/>
</dbReference>
<name>A0A0P6VWI8_9HYPH</name>
<reference evidence="1 2" key="1">
    <citation type="submission" date="2015-09" db="EMBL/GenBank/DDBJ databases">
        <authorList>
            <person name="Jackson K.R."/>
            <person name="Lunt B.L."/>
            <person name="Fisher J.N.B."/>
            <person name="Gardner A.V."/>
            <person name="Bailey M.E."/>
            <person name="Deus L.M."/>
            <person name="Earl A.S."/>
            <person name="Gibby P.D."/>
            <person name="Hartmann K.A."/>
            <person name="Liu J.E."/>
            <person name="Manci A.M."/>
            <person name="Nielsen D.A."/>
            <person name="Solomon M.B."/>
            <person name="Breakwell D.P."/>
            <person name="Burnett S.H."/>
            <person name="Grose J.H."/>
        </authorList>
    </citation>
    <scope>NUCLEOTIDE SEQUENCE [LARGE SCALE GENOMIC DNA]</scope>
    <source>
        <strain evidence="1 2">16</strain>
    </source>
</reference>
<dbReference type="STRING" id="665126.ABB55_02700"/>
<evidence type="ECO:0008006" key="3">
    <source>
        <dbReference type="Google" id="ProtNLM"/>
    </source>
</evidence>
<dbReference type="InterPro" id="IPR027417">
    <property type="entry name" value="P-loop_NTPase"/>
</dbReference>
<protein>
    <recommendedName>
        <fullName evidence="3">Serine kinase</fullName>
    </recommendedName>
</protein>
<dbReference type="SUPFAM" id="SSF53795">
    <property type="entry name" value="PEP carboxykinase-like"/>
    <property type="match status" value="1"/>
</dbReference>
<sequence>MTAPAAFLAAIGAQADALAAGPCFRHDFGIGSAGIRVTIAARDAGQVIEALPETATDAPDWQLTAWDGNEPGRLPPPRPWGDTAHEPLGIVTAFSDETQRCAYDLHTQSLIVADLAGRRACTWYPQIATLPAWAKASPFRIPLSWALADRGLQMVHGAAVSWGGGAALLCGDGGSGKSTTALAAALAGFGYVGDDYCAVDSAALRVHMVYRTAKVLPSTLRLLPALGRWIVNPDRMAEEKGVIFLKPGQLDLVASAPLRCLILPSVADDGVAGLVRATPAEAIHALLPSTVGGLMGGTAGTPSHILRLARRLPVYRLRLAPDLARVVALLRDAIGEGP</sequence>